<gene>
    <name evidence="1" type="ORF">DPEC_G00174060</name>
</gene>
<keyword evidence="2" id="KW-1185">Reference proteome</keyword>
<evidence type="ECO:0000313" key="1">
    <source>
        <dbReference type="EMBL" id="KAJ8001886.1"/>
    </source>
</evidence>
<dbReference type="Proteomes" id="UP001157502">
    <property type="component" value="Chromosome 14"/>
</dbReference>
<organism evidence="1 2">
    <name type="scientific">Dallia pectoralis</name>
    <name type="common">Alaska blackfish</name>
    <dbReference type="NCBI Taxonomy" id="75939"/>
    <lineage>
        <taxon>Eukaryota</taxon>
        <taxon>Metazoa</taxon>
        <taxon>Chordata</taxon>
        <taxon>Craniata</taxon>
        <taxon>Vertebrata</taxon>
        <taxon>Euteleostomi</taxon>
        <taxon>Actinopterygii</taxon>
        <taxon>Neopterygii</taxon>
        <taxon>Teleostei</taxon>
        <taxon>Protacanthopterygii</taxon>
        <taxon>Esociformes</taxon>
        <taxon>Umbridae</taxon>
        <taxon>Dallia</taxon>
    </lineage>
</organism>
<evidence type="ECO:0000313" key="2">
    <source>
        <dbReference type="Proteomes" id="UP001157502"/>
    </source>
</evidence>
<sequence length="249" mass="26882">MGTYWAGFCSGSCLTMCAWLILITAHTQIHVQSTITCASCPSPVRLHLEELQPDTGARTAAGPIQGSGALKQVLLEYEPLGEYKPNTGVLNDRLQAGIFQDEVRSTDDGGTSKVAREDSTGSSERGDHYRGDYNTGSYSLRQPEAGDAALRRLKRSGPGFSESPRTGVVRESSDEMRSPGPLLDGHRPGRSEFKWNRDEGRGTPGDDLKLPSTTFALTGDSAHNHAVVYWSGQNSSVSGFIRTLNGVCF</sequence>
<name>A0ACC2GE43_DALPE</name>
<dbReference type="EMBL" id="CM055741">
    <property type="protein sequence ID" value="KAJ8001886.1"/>
    <property type="molecule type" value="Genomic_DNA"/>
</dbReference>
<reference evidence="1" key="1">
    <citation type="submission" date="2021-05" db="EMBL/GenBank/DDBJ databases">
        <authorList>
            <person name="Pan Q."/>
            <person name="Jouanno E."/>
            <person name="Zahm M."/>
            <person name="Klopp C."/>
            <person name="Cabau C."/>
            <person name="Louis A."/>
            <person name="Berthelot C."/>
            <person name="Parey E."/>
            <person name="Roest Crollius H."/>
            <person name="Montfort J."/>
            <person name="Robinson-Rechavi M."/>
            <person name="Bouchez O."/>
            <person name="Lampietro C."/>
            <person name="Lopez Roques C."/>
            <person name="Donnadieu C."/>
            <person name="Postlethwait J."/>
            <person name="Bobe J."/>
            <person name="Dillon D."/>
            <person name="Chandos A."/>
            <person name="von Hippel F."/>
            <person name="Guiguen Y."/>
        </authorList>
    </citation>
    <scope>NUCLEOTIDE SEQUENCE</scope>
    <source>
        <strain evidence="1">YG-Jan2019</strain>
    </source>
</reference>
<protein>
    <submittedName>
        <fullName evidence="1">Uncharacterized protein</fullName>
    </submittedName>
</protein>
<comment type="caution">
    <text evidence="1">The sequence shown here is derived from an EMBL/GenBank/DDBJ whole genome shotgun (WGS) entry which is preliminary data.</text>
</comment>
<proteinExistence type="predicted"/>
<accession>A0ACC2GE43</accession>